<gene>
    <name evidence="2" type="ORF">NDU88_003431</name>
</gene>
<evidence type="ECO:0000313" key="2">
    <source>
        <dbReference type="EMBL" id="KAJ1083272.1"/>
    </source>
</evidence>
<organism evidence="2 3">
    <name type="scientific">Pleurodeles waltl</name>
    <name type="common">Iberian ribbed newt</name>
    <dbReference type="NCBI Taxonomy" id="8319"/>
    <lineage>
        <taxon>Eukaryota</taxon>
        <taxon>Metazoa</taxon>
        <taxon>Chordata</taxon>
        <taxon>Craniata</taxon>
        <taxon>Vertebrata</taxon>
        <taxon>Euteleostomi</taxon>
        <taxon>Amphibia</taxon>
        <taxon>Batrachia</taxon>
        <taxon>Caudata</taxon>
        <taxon>Salamandroidea</taxon>
        <taxon>Salamandridae</taxon>
        <taxon>Pleurodelinae</taxon>
        <taxon>Pleurodeles</taxon>
    </lineage>
</organism>
<accession>A0AAV7KX06</accession>
<name>A0AAV7KX06_PLEWA</name>
<sequence length="216" mass="24741">MPAADWWLHNNLEKWQFHMSPNMATSMLQQDTIVIIDSKEEDEVGQGEQRVQQYFDRLQYDAGGDWQGSSLQIIPSLVGPMLNKVQRWGIDNEAVLAAQQVAKGIIYYDLPEDELKRADAGEVGSQSRKTPDERERHGDSGVRKEQAEEREEFVSTGDMLEAEPESGWEAAIFHREEDKKNMTSSHFSGETWLTKEQRKGPRNLGPPIDGRRKREN</sequence>
<evidence type="ECO:0000256" key="1">
    <source>
        <dbReference type="SAM" id="MobiDB-lite"/>
    </source>
</evidence>
<keyword evidence="3" id="KW-1185">Reference proteome</keyword>
<comment type="caution">
    <text evidence="2">The sequence shown here is derived from an EMBL/GenBank/DDBJ whole genome shotgun (WGS) entry which is preliminary data.</text>
</comment>
<proteinExistence type="predicted"/>
<dbReference type="EMBL" id="JANPWB010000016">
    <property type="protein sequence ID" value="KAJ1083272.1"/>
    <property type="molecule type" value="Genomic_DNA"/>
</dbReference>
<dbReference type="Proteomes" id="UP001066276">
    <property type="component" value="Chromosome 12"/>
</dbReference>
<feature type="compositionally biased region" description="Basic and acidic residues" evidence="1">
    <location>
        <begin position="172"/>
        <end position="181"/>
    </location>
</feature>
<feature type="region of interest" description="Disordered" evidence="1">
    <location>
        <begin position="118"/>
        <end position="216"/>
    </location>
</feature>
<evidence type="ECO:0000313" key="3">
    <source>
        <dbReference type="Proteomes" id="UP001066276"/>
    </source>
</evidence>
<dbReference type="AlphaFoldDB" id="A0AAV7KX06"/>
<protein>
    <submittedName>
        <fullName evidence="2">Uncharacterized protein</fullName>
    </submittedName>
</protein>
<feature type="compositionally biased region" description="Basic and acidic residues" evidence="1">
    <location>
        <begin position="129"/>
        <end position="147"/>
    </location>
</feature>
<reference evidence="2" key="1">
    <citation type="journal article" date="2022" name="bioRxiv">
        <title>Sequencing and chromosome-scale assembly of the giantPleurodeles waltlgenome.</title>
        <authorList>
            <person name="Brown T."/>
            <person name="Elewa A."/>
            <person name="Iarovenko S."/>
            <person name="Subramanian E."/>
            <person name="Araus A.J."/>
            <person name="Petzold A."/>
            <person name="Susuki M."/>
            <person name="Suzuki K.-i.T."/>
            <person name="Hayashi T."/>
            <person name="Toyoda A."/>
            <person name="Oliveira C."/>
            <person name="Osipova E."/>
            <person name="Leigh N.D."/>
            <person name="Simon A."/>
            <person name="Yun M.H."/>
        </authorList>
    </citation>
    <scope>NUCLEOTIDE SEQUENCE</scope>
    <source>
        <strain evidence="2">20211129_DDA</strain>
        <tissue evidence="2">Liver</tissue>
    </source>
</reference>